<comment type="similarity">
    <text evidence="1">Belongs to the cytochrome P450 family.</text>
</comment>
<evidence type="ECO:0000256" key="1">
    <source>
        <dbReference type="ARBA" id="ARBA00010617"/>
    </source>
</evidence>
<gene>
    <name evidence="4" type="ORF">C2G38_2216783</name>
</gene>
<protein>
    <recommendedName>
        <fullName evidence="6">Cytochrome P450</fullName>
    </recommendedName>
</protein>
<dbReference type="Proteomes" id="UP000266673">
    <property type="component" value="Unassembled WGS sequence"/>
</dbReference>
<evidence type="ECO:0000313" key="4">
    <source>
        <dbReference type="EMBL" id="RIB06547.1"/>
    </source>
</evidence>
<accession>A0A397UBY0</accession>
<reference evidence="4 5" key="1">
    <citation type="submission" date="2018-06" db="EMBL/GenBank/DDBJ databases">
        <title>Comparative genomics reveals the genomic features of Rhizophagus irregularis, R. cerebriforme, R. diaphanum and Gigaspora rosea, and their symbiotic lifestyle signature.</title>
        <authorList>
            <person name="Morin E."/>
            <person name="San Clemente H."/>
            <person name="Chen E.C.H."/>
            <person name="De La Providencia I."/>
            <person name="Hainaut M."/>
            <person name="Kuo A."/>
            <person name="Kohler A."/>
            <person name="Murat C."/>
            <person name="Tang N."/>
            <person name="Roy S."/>
            <person name="Loubradou J."/>
            <person name="Henrissat B."/>
            <person name="Grigoriev I.V."/>
            <person name="Corradi N."/>
            <person name="Roux C."/>
            <person name="Martin F.M."/>
        </authorList>
    </citation>
    <scope>NUCLEOTIDE SEQUENCE [LARGE SCALE GENOMIC DNA]</scope>
    <source>
        <strain evidence="4 5">DAOM 194757</strain>
    </source>
</reference>
<sequence length="140" mass="16425">MAYIENELPLVPYRYPIIGHTYDFLFNTENFLKEYKEKYGKLFSIYILGSINTIAGADYAYEVFKYNTFDFVTAIDKTFPLLTIFEHFVRNYSNSYIAQVISEQIGSKLDVYTSRMQKELLFGIESIIGDLKIGYSEEFF</sequence>
<organism evidence="4 5">
    <name type="scientific">Gigaspora rosea</name>
    <dbReference type="NCBI Taxonomy" id="44941"/>
    <lineage>
        <taxon>Eukaryota</taxon>
        <taxon>Fungi</taxon>
        <taxon>Fungi incertae sedis</taxon>
        <taxon>Mucoromycota</taxon>
        <taxon>Glomeromycotina</taxon>
        <taxon>Glomeromycetes</taxon>
        <taxon>Diversisporales</taxon>
        <taxon>Gigasporaceae</taxon>
        <taxon>Gigaspora</taxon>
    </lineage>
</organism>
<evidence type="ECO:0000256" key="2">
    <source>
        <dbReference type="ARBA" id="ARBA00022723"/>
    </source>
</evidence>
<dbReference type="OrthoDB" id="2440444at2759"/>
<dbReference type="GO" id="GO:0016705">
    <property type="term" value="F:oxidoreductase activity, acting on paired donors, with incorporation or reduction of molecular oxygen"/>
    <property type="evidence" value="ECO:0007669"/>
    <property type="project" value="InterPro"/>
</dbReference>
<dbReference type="AlphaFoldDB" id="A0A397UBY0"/>
<dbReference type="EMBL" id="QKWP01001795">
    <property type="protein sequence ID" value="RIB06547.1"/>
    <property type="molecule type" value="Genomic_DNA"/>
</dbReference>
<keyword evidence="3" id="KW-0408">Iron</keyword>
<evidence type="ECO:0008006" key="6">
    <source>
        <dbReference type="Google" id="ProtNLM"/>
    </source>
</evidence>
<name>A0A397UBY0_9GLOM</name>
<dbReference type="InterPro" id="IPR002403">
    <property type="entry name" value="Cyt_P450_E_grp-IV"/>
</dbReference>
<evidence type="ECO:0000313" key="5">
    <source>
        <dbReference type="Proteomes" id="UP000266673"/>
    </source>
</evidence>
<dbReference type="GO" id="GO:0004497">
    <property type="term" value="F:monooxygenase activity"/>
    <property type="evidence" value="ECO:0007669"/>
    <property type="project" value="InterPro"/>
</dbReference>
<dbReference type="GO" id="GO:0020037">
    <property type="term" value="F:heme binding"/>
    <property type="evidence" value="ECO:0007669"/>
    <property type="project" value="InterPro"/>
</dbReference>
<dbReference type="PRINTS" id="PR00465">
    <property type="entry name" value="EP450IV"/>
</dbReference>
<comment type="caution">
    <text evidence="4">The sequence shown here is derived from an EMBL/GenBank/DDBJ whole genome shotgun (WGS) entry which is preliminary data.</text>
</comment>
<dbReference type="SUPFAM" id="SSF48264">
    <property type="entry name" value="Cytochrome P450"/>
    <property type="match status" value="1"/>
</dbReference>
<proteinExistence type="inferred from homology"/>
<evidence type="ECO:0000256" key="3">
    <source>
        <dbReference type="ARBA" id="ARBA00023004"/>
    </source>
</evidence>
<dbReference type="InterPro" id="IPR036396">
    <property type="entry name" value="Cyt_P450_sf"/>
</dbReference>
<dbReference type="Gene3D" id="1.10.630.10">
    <property type="entry name" value="Cytochrome P450"/>
    <property type="match status" value="1"/>
</dbReference>
<keyword evidence="5" id="KW-1185">Reference proteome</keyword>
<keyword evidence="2" id="KW-0479">Metal-binding</keyword>
<dbReference type="GO" id="GO:0005506">
    <property type="term" value="F:iron ion binding"/>
    <property type="evidence" value="ECO:0007669"/>
    <property type="project" value="InterPro"/>
</dbReference>